<dbReference type="PANTHER" id="PTHR32387:SF0">
    <property type="entry name" value="PROTEIN NO VEIN"/>
    <property type="match status" value="1"/>
</dbReference>
<reference evidence="2" key="2">
    <citation type="submission" date="2021-01" db="EMBL/GenBank/DDBJ databases">
        <title>Pan-genome distribution and transcriptional activeness of fungal secondary metabolism genes in Aspergillus section Fumigati.</title>
        <authorList>
            <person name="Takahashi H."/>
            <person name="Umemura M."/>
            <person name="Ninomiya A."/>
            <person name="Kusuya Y."/>
            <person name="Urayama S."/>
            <person name="Shimizu M."/>
            <person name="Watanabe A."/>
            <person name="Kamei K."/>
            <person name="Yaguchi T."/>
            <person name="Hagiwara D."/>
        </authorList>
    </citation>
    <scope>NUCLEOTIDE SEQUENCE</scope>
    <source>
        <strain evidence="2">IFM 46973</strain>
    </source>
</reference>
<dbReference type="Gene3D" id="3.30.565.10">
    <property type="entry name" value="Histidine kinase-like ATPase, C-terminal domain"/>
    <property type="match status" value="1"/>
</dbReference>
<dbReference type="InterPro" id="IPR036890">
    <property type="entry name" value="HATPase_C_sf"/>
</dbReference>
<dbReference type="SUPFAM" id="SSF55874">
    <property type="entry name" value="ATPase domain of HSP90 chaperone/DNA topoisomerase II/histidine kinase"/>
    <property type="match status" value="1"/>
</dbReference>
<name>A0A8E0V1Z2_9EURO</name>
<dbReference type="InterPro" id="IPR052957">
    <property type="entry name" value="Auxin_embryo_med"/>
</dbReference>
<gene>
    <name evidence="2" type="ORF">Aud_006939</name>
</gene>
<evidence type="ECO:0000313" key="2">
    <source>
        <dbReference type="EMBL" id="GIC90505.1"/>
    </source>
</evidence>
<dbReference type="Proteomes" id="UP000036893">
    <property type="component" value="Unassembled WGS sequence"/>
</dbReference>
<protein>
    <recommendedName>
        <fullName evidence="4">Protein NO VEIN C-terminal domain-containing protein</fullName>
    </recommendedName>
</protein>
<dbReference type="NCBIfam" id="NF047352">
    <property type="entry name" value="P_loop_sacsin"/>
    <property type="match status" value="1"/>
</dbReference>
<feature type="region of interest" description="Disordered" evidence="1">
    <location>
        <begin position="1315"/>
        <end position="1365"/>
    </location>
</feature>
<dbReference type="PANTHER" id="PTHR32387">
    <property type="entry name" value="WU:FJ29H11"/>
    <property type="match status" value="1"/>
</dbReference>
<dbReference type="RefSeq" id="XP_043147771.1">
    <property type="nucleotide sequence ID" value="XM_043291836.1"/>
</dbReference>
<dbReference type="EMBL" id="BBXM02000005">
    <property type="protein sequence ID" value="GIC90505.1"/>
    <property type="molecule type" value="Genomic_DNA"/>
</dbReference>
<dbReference type="GeneID" id="66994416"/>
<comment type="caution">
    <text evidence="2">The sequence shown here is derived from an EMBL/GenBank/DDBJ whole genome shotgun (WGS) entry which is preliminary data.</text>
</comment>
<reference evidence="2" key="1">
    <citation type="journal article" date="2015" name="Genome Announc.">
        <title>Draft Genome Sequence of the Pathogenic Filamentous Fungus Aspergillus udagawae Strain IFM 46973T.</title>
        <authorList>
            <person name="Kusuya Y."/>
            <person name="Takahashi-Nakaguchi A."/>
            <person name="Takahashi H."/>
            <person name="Yaguchi T."/>
        </authorList>
    </citation>
    <scope>NUCLEOTIDE SEQUENCE</scope>
    <source>
        <strain evidence="2">IFM 46973</strain>
    </source>
</reference>
<accession>A0A8E0V1Z2</accession>
<evidence type="ECO:0000256" key="1">
    <source>
        <dbReference type="SAM" id="MobiDB-lite"/>
    </source>
</evidence>
<organism evidence="2 3">
    <name type="scientific">Aspergillus udagawae</name>
    <dbReference type="NCBI Taxonomy" id="91492"/>
    <lineage>
        <taxon>Eukaryota</taxon>
        <taxon>Fungi</taxon>
        <taxon>Dikarya</taxon>
        <taxon>Ascomycota</taxon>
        <taxon>Pezizomycotina</taxon>
        <taxon>Eurotiomycetes</taxon>
        <taxon>Eurotiomycetidae</taxon>
        <taxon>Eurotiales</taxon>
        <taxon>Aspergillaceae</taxon>
        <taxon>Aspergillus</taxon>
        <taxon>Aspergillus subgen. Fumigati</taxon>
    </lineage>
</organism>
<proteinExistence type="predicted"/>
<evidence type="ECO:0008006" key="4">
    <source>
        <dbReference type="Google" id="ProtNLM"/>
    </source>
</evidence>
<evidence type="ECO:0000313" key="3">
    <source>
        <dbReference type="Proteomes" id="UP000036893"/>
    </source>
</evidence>
<sequence length="1631" mass="186626">MAPLSIEQAQAIVDDIRVTNGGFSLEVQKALPQEALKAFKNLQTIAGSSIVHVAEDLYDADTRFIFELIQNAEDNCYHHAASQAEEPFLHLTLHKDHITVDSNEDGFTENDVRAICSIHRSSKKQTGGYIGHKGIGFKSVFKVAYRVSIQSGPFCFFFEHRHGESGLGMITPFNEKPRDLPPGVNTRITLFLTHIGDFERRASELREIPDTMLLFLRKLRRLTIEILPLQSQISFRRQKDLSKRLVTLTKETNGEQQKKFYHLETTTLSNLPQHPSRPGQPEVDLILAFPVKEDFSPLIQAQYVYSFLPMRHEGFNFLIQSDFITQANRQGVHRCDRNYAIRDGISHLFLQAVTYFCKHTSLRYEWLQYLQGMYIHDSFWADLREMIFDRLKESRILISRRGVLKYPRQLQHLSSQHCDHYGQPLLDDIEPEVYLAQSYIWTKHAENLTDLGVKNLSYESILDRLEPYLEGSSPRFLDSSLDDDWHTKIATLLLRALKRQPGRSSLTERIRKMALIPTSDGSLLSPRSSAVYFPDDERGIPIPEGLNDIRIVQRSVLENKARRELFETLGVARCEPKRVVRSILKLYDVPHGVTLEKSVSHLTYLFRTLGKEEALDNRIFIMDKTGKRIYRAFVTFGAEIIKDDLYFETLGEYGTKHLAQELLCGVSQESYPPFEMHLIHHAYIEAVPPGTVSNGRTWEQWLEEVALVRRIPRLKSPRTDGLSTLCQHMAKYRPIILIGILKTCWSSLQSDLTPRVIEALKEMRVPCRNHSQTVLEWTYYPSKEMQRLCSDAGVEEIFSKFIDIPANLATDGIDGWEFLASFRVNLEADIYFFLEIFCRLEEKAADNIQTQAAFFRMYKELFIRFPDDPIGLREIFIEWKATCIPARPGGILELAFLSECVWNGHPSLRTKHPLATHPEYSNDPHVACLFKDILSVRDADVGTYLEELQWRKDNADVDLDDLKTIYKCISQNIQKPDDGAMILSKFIEEKLVYLPTEQSWVTPESCVWADAPKIGVQYGISTVYLELESFFRGPLNVQTPTAATYLEQLKKLASNEVVDIGAVKTAIYNLDALRPGSDQLRGLAHLRFLPVAMPNGTVEILKLTDTFFIADRVQYLSAFRDKVPILDFSLEEGWRLRHLLERIGLESRYMSKAVLEQTDVDQPSHEHCSRETREFRKKATHFYRCILHYSEEGQETVGQRLRQLQNALVYESAGFKKTLVLQLNEVTARVQSDTGLVHIEEINDVLHIYIPRDHSDRRRCYNKELPQSLGRYFGLKMDSTVSLTFASVFFTPGDLIDECLDSHGIVRISPDIALQPESEPTDTTISDGSIEGGDVFSGSDEAQESGEGMYTPQDTPRSSPEGAGELPRTIVTHNRASAPPPRPFTVPYPDWPSPDRVPRPFAEHHPYIQLLDKVIRLARPLTLSEVLQRPMNTVGSGANTSHESTFGVRSENQLAHDIKIGAAGELFVFELLSSSDLPEFSRDNWRSTIRKHISVHPDYHDLAPWYGLETADVVYRDTNSVLTTTLIDAGYLPHARWHGSNPTYYIEVKTTTGECDNPFFMSKSQFRRMQTMWTDINAGLEEPEIYVVFRVYYLGKESMGLKIYVDPESLRQEQRLVFSPESYSVYPSLAA</sequence>